<evidence type="ECO:0000313" key="10">
    <source>
        <dbReference type="EMBL" id="RKP23874.1"/>
    </source>
</evidence>
<keyword evidence="5 8" id="KW-1133">Transmembrane helix</keyword>
<keyword evidence="3" id="KW-0808">Transferase</keyword>
<dbReference type="PANTHER" id="PTHR20961">
    <property type="entry name" value="GLYCOSYLTRANSFERASE"/>
    <property type="match status" value="1"/>
</dbReference>
<organism evidence="10 11">
    <name type="scientific">Syncephalis pseudoplumigaleata</name>
    <dbReference type="NCBI Taxonomy" id="1712513"/>
    <lineage>
        <taxon>Eukaryota</taxon>
        <taxon>Fungi</taxon>
        <taxon>Fungi incertae sedis</taxon>
        <taxon>Zoopagomycota</taxon>
        <taxon>Zoopagomycotina</taxon>
        <taxon>Zoopagomycetes</taxon>
        <taxon>Zoopagales</taxon>
        <taxon>Piptocephalidaceae</taxon>
        <taxon>Syncephalis</taxon>
    </lineage>
</organism>
<keyword evidence="2" id="KW-0328">Glycosyltransferase</keyword>
<dbReference type="GO" id="GO:0016020">
    <property type="term" value="C:membrane"/>
    <property type="evidence" value="ECO:0007669"/>
    <property type="project" value="UniProtKB-SubCell"/>
</dbReference>
<evidence type="ECO:0000256" key="2">
    <source>
        <dbReference type="ARBA" id="ARBA00022676"/>
    </source>
</evidence>
<feature type="domain" description="Glycosyltransferase 61 catalytic" evidence="9">
    <location>
        <begin position="277"/>
        <end position="412"/>
    </location>
</feature>
<evidence type="ECO:0000256" key="4">
    <source>
        <dbReference type="ARBA" id="ARBA00022692"/>
    </source>
</evidence>
<keyword evidence="6 8" id="KW-0472">Membrane</keyword>
<dbReference type="EMBL" id="KZ990616">
    <property type="protein sequence ID" value="RKP23874.1"/>
    <property type="molecule type" value="Genomic_DNA"/>
</dbReference>
<evidence type="ECO:0000256" key="8">
    <source>
        <dbReference type="SAM" id="Phobius"/>
    </source>
</evidence>
<evidence type="ECO:0000256" key="7">
    <source>
        <dbReference type="ARBA" id="ARBA00023180"/>
    </source>
</evidence>
<keyword evidence="7" id="KW-0325">Glycoprotein</keyword>
<evidence type="ECO:0000256" key="3">
    <source>
        <dbReference type="ARBA" id="ARBA00022679"/>
    </source>
</evidence>
<sequence length="489" mass="55401">MARFVWIVHRLVYIIKSRYCNVYTGFILLVGVCILLARVQQHYLSAVERHNLAEDRLFPNTTAFSLDKLLSAPDAVRLYSAAQLLPTNYTATGYPRERDSTVTARHLCLDAIHGLFRVVDEAGDAANTSPLPEANIVTAGDSFDRFFQAATVTVDAFDAQQRLFARNGRPIHFILLNETTFFLMETYFPSHYSHFLVNNAIPLLEVLGWHYAPDTNRLDYASHLGWMHERRHLYIRDGMQQQEQSSLLQAYRFKHIYRNSASTLPLGTTVCYDTAVLGLNSTCPVGGCVKVPNPALGTYTALRRMTRQHFLPADMVRSLEESDAAAAHSRQPANGGRPRVVVVQRRGTRALLNLEEIEALLRGLDVEYRIVELEHYSMAQQVELFSHTDVLIAVHGNAIGNLFWLPPNALIVEIWQYRWESHWFKYITEQLADERNMKHAIISCGQPECALPSERDLSFDAKDRATKAPIDKLNATLTSHGIKTRAHPS</sequence>
<comment type="subcellular location">
    <subcellularLocation>
        <location evidence="1">Membrane</location>
        <topology evidence="1">Single-pass membrane protein</topology>
    </subcellularLocation>
</comment>
<keyword evidence="4 8" id="KW-0812">Transmembrane</keyword>
<evidence type="ECO:0000313" key="11">
    <source>
        <dbReference type="Proteomes" id="UP000278143"/>
    </source>
</evidence>
<dbReference type="Proteomes" id="UP000278143">
    <property type="component" value="Unassembled WGS sequence"/>
</dbReference>
<accession>A0A4P9YVG4</accession>
<reference evidence="11" key="1">
    <citation type="journal article" date="2018" name="Nat. Microbiol.">
        <title>Leveraging single-cell genomics to expand the fungal tree of life.</title>
        <authorList>
            <person name="Ahrendt S.R."/>
            <person name="Quandt C.A."/>
            <person name="Ciobanu D."/>
            <person name="Clum A."/>
            <person name="Salamov A."/>
            <person name="Andreopoulos B."/>
            <person name="Cheng J.F."/>
            <person name="Woyke T."/>
            <person name="Pelin A."/>
            <person name="Henrissat B."/>
            <person name="Reynolds N.K."/>
            <person name="Benny G.L."/>
            <person name="Smith M.E."/>
            <person name="James T.Y."/>
            <person name="Grigoriev I.V."/>
        </authorList>
    </citation>
    <scope>NUCLEOTIDE SEQUENCE [LARGE SCALE GENOMIC DNA]</scope>
    <source>
        <strain evidence="11">Benny S71-1</strain>
    </source>
</reference>
<feature type="transmembrane region" description="Helical" evidence="8">
    <location>
        <begin position="20"/>
        <end position="39"/>
    </location>
</feature>
<evidence type="ECO:0000256" key="1">
    <source>
        <dbReference type="ARBA" id="ARBA00004167"/>
    </source>
</evidence>
<dbReference type="PANTHER" id="PTHR20961:SF38">
    <property type="entry name" value="PROTEIN O-LINKED-MANNOSE BETA-1,4-N-ACETYLGLUCOSAMINYLTRANSFERASE 2"/>
    <property type="match status" value="1"/>
</dbReference>
<name>A0A4P9YVG4_9FUNG</name>
<evidence type="ECO:0000256" key="6">
    <source>
        <dbReference type="ARBA" id="ARBA00023136"/>
    </source>
</evidence>
<dbReference type="OrthoDB" id="529273at2759"/>
<dbReference type="GO" id="GO:0016757">
    <property type="term" value="F:glycosyltransferase activity"/>
    <property type="evidence" value="ECO:0007669"/>
    <property type="project" value="UniProtKB-KW"/>
</dbReference>
<gene>
    <name evidence="10" type="ORF">SYNPS1DRAFT_24045</name>
</gene>
<dbReference type="Pfam" id="PF04577">
    <property type="entry name" value="Glyco_transf_61"/>
    <property type="match status" value="1"/>
</dbReference>
<keyword evidence="11" id="KW-1185">Reference proteome</keyword>
<evidence type="ECO:0000259" key="9">
    <source>
        <dbReference type="Pfam" id="PF04577"/>
    </source>
</evidence>
<dbReference type="AlphaFoldDB" id="A0A4P9YVG4"/>
<dbReference type="InterPro" id="IPR007657">
    <property type="entry name" value="Glycosyltransferase_61"/>
</dbReference>
<evidence type="ECO:0000256" key="5">
    <source>
        <dbReference type="ARBA" id="ARBA00022989"/>
    </source>
</evidence>
<protein>
    <recommendedName>
        <fullName evidence="9">Glycosyltransferase 61 catalytic domain-containing protein</fullName>
    </recommendedName>
</protein>
<dbReference type="InterPro" id="IPR049625">
    <property type="entry name" value="Glyco_transf_61_cat"/>
</dbReference>
<proteinExistence type="predicted"/>